<organism evidence="2 3">
    <name type="scientific">Parachaetomium inaequale</name>
    <dbReference type="NCBI Taxonomy" id="2588326"/>
    <lineage>
        <taxon>Eukaryota</taxon>
        <taxon>Fungi</taxon>
        <taxon>Dikarya</taxon>
        <taxon>Ascomycota</taxon>
        <taxon>Pezizomycotina</taxon>
        <taxon>Sordariomycetes</taxon>
        <taxon>Sordariomycetidae</taxon>
        <taxon>Sordariales</taxon>
        <taxon>Chaetomiaceae</taxon>
        <taxon>Parachaetomium</taxon>
    </lineage>
</organism>
<name>A0AAN6P7N0_9PEZI</name>
<reference evidence="3" key="1">
    <citation type="journal article" date="2023" name="Mol. Phylogenet. Evol.">
        <title>Genome-scale phylogeny and comparative genomics of the fungal order Sordariales.</title>
        <authorList>
            <person name="Hensen N."/>
            <person name="Bonometti L."/>
            <person name="Westerberg I."/>
            <person name="Brannstrom I.O."/>
            <person name="Guillou S."/>
            <person name="Cros-Aarteil S."/>
            <person name="Calhoun S."/>
            <person name="Haridas S."/>
            <person name="Kuo A."/>
            <person name="Mondo S."/>
            <person name="Pangilinan J."/>
            <person name="Riley R."/>
            <person name="LaButti K."/>
            <person name="Andreopoulos B."/>
            <person name="Lipzen A."/>
            <person name="Chen C."/>
            <person name="Yan M."/>
            <person name="Daum C."/>
            <person name="Ng V."/>
            <person name="Clum A."/>
            <person name="Steindorff A."/>
            <person name="Ohm R.A."/>
            <person name="Martin F."/>
            <person name="Silar P."/>
            <person name="Natvig D.O."/>
            <person name="Lalanne C."/>
            <person name="Gautier V."/>
            <person name="Ament-Velasquez S.L."/>
            <person name="Kruys A."/>
            <person name="Hutchinson M.I."/>
            <person name="Powell A.J."/>
            <person name="Barry K."/>
            <person name="Miller A.N."/>
            <person name="Grigoriev I.V."/>
            <person name="Debuchy R."/>
            <person name="Gladieux P."/>
            <person name="Hiltunen Thoren M."/>
            <person name="Johannesson H."/>
        </authorList>
    </citation>
    <scope>NUCLEOTIDE SEQUENCE [LARGE SCALE GENOMIC DNA]</scope>
    <source>
        <strain evidence="3">CBS 284.82</strain>
    </source>
</reference>
<accession>A0AAN6P7N0</accession>
<feature type="compositionally biased region" description="Low complexity" evidence="1">
    <location>
        <begin position="419"/>
        <end position="440"/>
    </location>
</feature>
<sequence length="686" mass="70053">MNTSTNQQIGGGETVDAIDNASVSPTSSSPVEEPGNPQSQGSPEDDGSPKNHGNSPDHHGSLQSQGSSEGHGSPETQAEVPQIVVQPASDCGDGSEVSPAAQPPTRRAPPPALSDRAFLEVPTPSRPPNRRAVPRQGSSSQPGSGFGPKHIPLSLTEPVEPRQIPLSLTGPVGPPVGSYIDPLRMHPPTGLASSSTMPLTTATGRPVGLRYDGNPYTPQGRAVMAKVEKMLAASAALKPDPAATTTTTTTNNSKPSRLGFLKKLTSPTTNLAARLFPNHNKKPKPKPHEIRHITGTLDPLPLPALTTAHVPSVHLRLNERGNLAREKALRVLGDTPRFSTLGGGGGGEAASSLEDPFASSAGRLRPTAFEARLLRAVGSEGCLSLSRGGGGGGGSRGEGEGEEGNPFRSARVMAGGHDSLLPESPGSSSTPPPSSSLLRAPPLPPTLPRAFAFAGGREEEQGVVSPTRVPRTTTTTTTTTTAAAAGAVVVAPAAPRSTPTLRQSRSFSDLDAGFGRRLDGGRVRPCADRSGPDGRMGGSSRGGGGGVGTVAVLRFGLSSSRPLGGVWGQDDEGDGEEEGEEEEEEEVFVGRTKRHPAPDRADLAALERQLRARFPALAVAGPEGEGEEEGGGAAAAGPVVAGEGTFGGSVFAAGEEEGEGGALGVRGEGGEEEEGEGGLQPPPGFF</sequence>
<feature type="compositionally biased region" description="Low complexity" evidence="1">
    <location>
        <begin position="462"/>
        <end position="500"/>
    </location>
</feature>
<feature type="compositionally biased region" description="Polar residues" evidence="1">
    <location>
        <begin position="61"/>
        <end position="76"/>
    </location>
</feature>
<gene>
    <name evidence="2" type="ORF">C8A01DRAFT_50142</name>
</gene>
<feature type="region of interest" description="Disordered" evidence="1">
    <location>
        <begin position="1"/>
        <end position="156"/>
    </location>
</feature>
<feature type="region of interest" description="Disordered" evidence="1">
    <location>
        <begin position="335"/>
        <end position="354"/>
    </location>
</feature>
<feature type="compositionally biased region" description="Basic and acidic residues" evidence="1">
    <location>
        <begin position="514"/>
        <end position="532"/>
    </location>
</feature>
<feature type="compositionally biased region" description="Gly residues" evidence="1">
    <location>
        <begin position="534"/>
        <end position="545"/>
    </location>
</feature>
<feature type="region of interest" description="Disordered" evidence="1">
    <location>
        <begin position="381"/>
        <end position="545"/>
    </location>
</feature>
<evidence type="ECO:0000313" key="3">
    <source>
        <dbReference type="Proteomes" id="UP001303115"/>
    </source>
</evidence>
<proteinExistence type="predicted"/>
<dbReference type="EMBL" id="MU854544">
    <property type="protein sequence ID" value="KAK4033219.1"/>
    <property type="molecule type" value="Genomic_DNA"/>
</dbReference>
<dbReference type="AlphaFoldDB" id="A0AAN6P7N0"/>
<evidence type="ECO:0000256" key="1">
    <source>
        <dbReference type="SAM" id="MobiDB-lite"/>
    </source>
</evidence>
<evidence type="ECO:0000313" key="2">
    <source>
        <dbReference type="EMBL" id="KAK4033219.1"/>
    </source>
</evidence>
<feature type="compositionally biased region" description="Gly residues" evidence="1">
    <location>
        <begin position="387"/>
        <end position="396"/>
    </location>
</feature>
<feature type="compositionally biased region" description="Acidic residues" evidence="1">
    <location>
        <begin position="569"/>
        <end position="587"/>
    </location>
</feature>
<dbReference type="Proteomes" id="UP001303115">
    <property type="component" value="Unassembled WGS sequence"/>
</dbReference>
<feature type="region of interest" description="Disordered" evidence="1">
    <location>
        <begin position="562"/>
        <end position="600"/>
    </location>
</feature>
<protein>
    <submittedName>
        <fullName evidence="2">Uncharacterized protein</fullName>
    </submittedName>
</protein>
<feature type="region of interest" description="Disordered" evidence="1">
    <location>
        <begin position="647"/>
        <end position="686"/>
    </location>
</feature>
<feature type="compositionally biased region" description="Low complexity" evidence="1">
    <location>
        <begin position="22"/>
        <end position="34"/>
    </location>
</feature>
<comment type="caution">
    <text evidence="2">The sequence shown here is derived from an EMBL/GenBank/DDBJ whole genome shotgun (WGS) entry which is preliminary data.</text>
</comment>
<keyword evidence="3" id="KW-1185">Reference proteome</keyword>